<dbReference type="AlphaFoldDB" id="A0A418ME56"/>
<keyword evidence="1" id="KW-0812">Transmembrane</keyword>
<dbReference type="PANTHER" id="PTHR46825">
    <property type="entry name" value="D-ALANYL-D-ALANINE-CARBOXYPEPTIDASE/ENDOPEPTIDASE AMPH"/>
    <property type="match status" value="1"/>
</dbReference>
<organism evidence="3 4">
    <name type="scientific">Fibrisoma montanum</name>
    <dbReference type="NCBI Taxonomy" id="2305895"/>
    <lineage>
        <taxon>Bacteria</taxon>
        <taxon>Pseudomonadati</taxon>
        <taxon>Bacteroidota</taxon>
        <taxon>Cytophagia</taxon>
        <taxon>Cytophagales</taxon>
        <taxon>Spirosomataceae</taxon>
        <taxon>Fibrisoma</taxon>
    </lineage>
</organism>
<keyword evidence="4" id="KW-1185">Reference proteome</keyword>
<evidence type="ECO:0000313" key="3">
    <source>
        <dbReference type="EMBL" id="RIV25056.1"/>
    </source>
</evidence>
<dbReference type="EMBL" id="QXED01000002">
    <property type="protein sequence ID" value="RIV25056.1"/>
    <property type="molecule type" value="Genomic_DNA"/>
</dbReference>
<dbReference type="Gene3D" id="3.40.710.10">
    <property type="entry name" value="DD-peptidase/beta-lactamase superfamily"/>
    <property type="match status" value="1"/>
</dbReference>
<evidence type="ECO:0000313" key="4">
    <source>
        <dbReference type="Proteomes" id="UP000283523"/>
    </source>
</evidence>
<keyword evidence="3" id="KW-0378">Hydrolase</keyword>
<dbReference type="PANTHER" id="PTHR46825:SF9">
    <property type="entry name" value="BETA-LACTAMASE-RELATED DOMAIN-CONTAINING PROTEIN"/>
    <property type="match status" value="1"/>
</dbReference>
<feature type="transmembrane region" description="Helical" evidence="1">
    <location>
        <begin position="573"/>
        <end position="595"/>
    </location>
</feature>
<dbReference type="InterPro" id="IPR050491">
    <property type="entry name" value="AmpC-like"/>
</dbReference>
<feature type="transmembrane region" description="Helical" evidence="1">
    <location>
        <begin position="537"/>
        <end position="561"/>
    </location>
</feature>
<evidence type="ECO:0000256" key="1">
    <source>
        <dbReference type="SAM" id="Phobius"/>
    </source>
</evidence>
<evidence type="ECO:0000259" key="2">
    <source>
        <dbReference type="Pfam" id="PF00144"/>
    </source>
</evidence>
<dbReference type="Pfam" id="PF00144">
    <property type="entry name" value="Beta-lactamase"/>
    <property type="match status" value="1"/>
</dbReference>
<accession>A0A418ME56</accession>
<dbReference type="InterPro" id="IPR012338">
    <property type="entry name" value="Beta-lactam/transpept-like"/>
</dbReference>
<name>A0A418ME56_9BACT</name>
<protein>
    <submittedName>
        <fullName evidence="3">Class A beta-lactamase-related serine hydrolase</fullName>
    </submittedName>
</protein>
<keyword evidence="1" id="KW-0472">Membrane</keyword>
<proteinExistence type="predicted"/>
<feature type="transmembrane region" description="Helical" evidence="1">
    <location>
        <begin position="499"/>
        <end position="525"/>
    </location>
</feature>
<feature type="domain" description="Beta-lactamase-related" evidence="2">
    <location>
        <begin position="50"/>
        <end position="374"/>
    </location>
</feature>
<sequence>MTTNRKVVNLRQTRFTMRFFLLLAVCLALPIGSQAKPRPPKSITTLADLRDSIRTIMKREHIPGLMLVLATKDSVLVAEGLGLADVDRKTPVTAQHLFRMGSITKMFTTLGILKLVSQGKLALNDPVSKIAPEVPIRNDWAATNPVRVVNLLEHTAGFDDMPFNKVYNHEATDPQGLAAVKEFEQALTCRWRPGERFSYSNPGYVVAGYLIEKLSGQPWHQFVTEQVMRPVGMTRSNLNLRADPSGRYVQGYKWADGSYQKVPFLPIYGGADGSLNATAADMARWIQFFLNDWQTQTGQWLPDSVLTAMETPHSTLAAKAGLRAGYALANYTGNLDGKYPYQGHNGGIDGFISVFSYNRELGVGYALSNNGSNPLTSINKLVAAFLTRQAPSPSVAAQPLDKKAVDPYLGQYRAGSPRNEILGFLERQLSGVSLRMDGDSLVLSRAFGEATRLVQTSPLTFRKANQNLPSIVLTVDADGNRVLSEQGSYFRHSSWLEAWGLRLLLLISLAFVGVSILAGIVWLIFTFQRSYAAPDAWLRLLPGLGALSLIAVVTALGSLVGNLTASPDETGPATILFVGTLAFAGCCLAAVYLLVRRWKFLQSGWLKTYLLVTILSSCYVAGLLFANGWIGIRF</sequence>
<dbReference type="Proteomes" id="UP000283523">
    <property type="component" value="Unassembled WGS sequence"/>
</dbReference>
<feature type="transmembrane region" description="Helical" evidence="1">
    <location>
        <begin position="607"/>
        <end position="632"/>
    </location>
</feature>
<comment type="caution">
    <text evidence="3">The sequence shown here is derived from an EMBL/GenBank/DDBJ whole genome shotgun (WGS) entry which is preliminary data.</text>
</comment>
<dbReference type="SUPFAM" id="SSF56601">
    <property type="entry name" value="beta-lactamase/transpeptidase-like"/>
    <property type="match status" value="1"/>
</dbReference>
<keyword evidence="1" id="KW-1133">Transmembrane helix</keyword>
<reference evidence="3 4" key="1">
    <citation type="submission" date="2018-08" db="EMBL/GenBank/DDBJ databases">
        <title>Fibrisoma montanum sp. nov., isolated from Danxia mountain soil.</title>
        <authorList>
            <person name="Huang Y."/>
        </authorList>
    </citation>
    <scope>NUCLEOTIDE SEQUENCE [LARGE SCALE GENOMIC DNA]</scope>
    <source>
        <strain evidence="3 4">HYT19</strain>
    </source>
</reference>
<dbReference type="InterPro" id="IPR001466">
    <property type="entry name" value="Beta-lactam-related"/>
</dbReference>
<gene>
    <name evidence="3" type="ORF">DYU11_06980</name>
</gene>
<dbReference type="GO" id="GO:0016787">
    <property type="term" value="F:hydrolase activity"/>
    <property type="evidence" value="ECO:0007669"/>
    <property type="project" value="UniProtKB-KW"/>
</dbReference>